<reference evidence="2" key="1">
    <citation type="submission" date="2016-05" db="EMBL/GenBank/DDBJ databases">
        <authorList>
            <person name="Lavstsen T."/>
            <person name="Jespersen J.S."/>
        </authorList>
    </citation>
    <scope>NUCLEOTIDE SEQUENCE</scope>
    <source>
        <tissue evidence="2">Brain</tissue>
    </source>
</reference>
<name>A0A1A8I4X8_NOTKU</name>
<evidence type="ECO:0000313" key="2">
    <source>
        <dbReference type="EMBL" id="SBQ91916.1"/>
    </source>
</evidence>
<feature type="region of interest" description="Disordered" evidence="1">
    <location>
        <begin position="80"/>
        <end position="99"/>
    </location>
</feature>
<organism evidence="2">
    <name type="scientific">Nothobranchius kuhntae</name>
    <name type="common">Beira killifish</name>
    <dbReference type="NCBI Taxonomy" id="321403"/>
    <lineage>
        <taxon>Eukaryota</taxon>
        <taxon>Metazoa</taxon>
        <taxon>Chordata</taxon>
        <taxon>Craniata</taxon>
        <taxon>Vertebrata</taxon>
        <taxon>Euteleostomi</taxon>
        <taxon>Actinopterygii</taxon>
        <taxon>Neopterygii</taxon>
        <taxon>Teleostei</taxon>
        <taxon>Neoteleostei</taxon>
        <taxon>Acanthomorphata</taxon>
        <taxon>Ovalentaria</taxon>
        <taxon>Atherinomorphae</taxon>
        <taxon>Cyprinodontiformes</taxon>
        <taxon>Nothobranchiidae</taxon>
        <taxon>Nothobranchius</taxon>
    </lineage>
</organism>
<accession>A0A1A8I4X8</accession>
<proteinExistence type="predicted"/>
<sequence length="99" mass="11278">MQENSYFFSIICSKWNAKPLPVANWQLRSNYSISCPFNPAEEDRPQTYTHGCPSVQSECADGGVQMEKFMMVKRKSAETQEARVKVAGKKRPENMTKPT</sequence>
<dbReference type="EMBL" id="HAED01005886">
    <property type="protein sequence ID" value="SBQ91916.1"/>
    <property type="molecule type" value="Transcribed_RNA"/>
</dbReference>
<reference evidence="2" key="2">
    <citation type="submission" date="2016-06" db="EMBL/GenBank/DDBJ databases">
        <title>The genome of a short-lived fish provides insights into sex chromosome evolution and the genetic control of aging.</title>
        <authorList>
            <person name="Reichwald K."/>
            <person name="Felder M."/>
            <person name="Petzold A."/>
            <person name="Koch P."/>
            <person name="Groth M."/>
            <person name="Platzer M."/>
        </authorList>
    </citation>
    <scope>NUCLEOTIDE SEQUENCE</scope>
    <source>
        <tissue evidence="2">Brain</tissue>
    </source>
</reference>
<protein>
    <submittedName>
        <fullName evidence="2">Uncharacterized protein</fullName>
    </submittedName>
</protein>
<dbReference type="AlphaFoldDB" id="A0A1A8I4X8"/>
<gene>
    <name evidence="2" type="primary">KRBA2</name>
</gene>
<evidence type="ECO:0000256" key="1">
    <source>
        <dbReference type="SAM" id="MobiDB-lite"/>
    </source>
</evidence>